<evidence type="ECO:0000256" key="1">
    <source>
        <dbReference type="SAM" id="MobiDB-lite"/>
    </source>
</evidence>
<evidence type="ECO:0008006" key="3">
    <source>
        <dbReference type="Google" id="ProtNLM"/>
    </source>
</evidence>
<organism evidence="2">
    <name type="scientific">uncultured Armatimonadetes bacterium</name>
    <dbReference type="NCBI Taxonomy" id="157466"/>
    <lineage>
        <taxon>Bacteria</taxon>
        <taxon>Bacillati</taxon>
        <taxon>Armatimonadota</taxon>
        <taxon>environmental samples</taxon>
    </lineage>
</organism>
<dbReference type="InterPro" id="IPR008775">
    <property type="entry name" value="Phytyl_CoA_dOase-like"/>
</dbReference>
<dbReference type="SUPFAM" id="SSF51197">
    <property type="entry name" value="Clavaminate synthase-like"/>
    <property type="match status" value="1"/>
</dbReference>
<dbReference type="AlphaFoldDB" id="A0A6J4K7S9"/>
<accession>A0A6J4K7S9</accession>
<gene>
    <name evidence="2" type="ORF">AVDCRST_MAG63-4932</name>
</gene>
<proteinExistence type="predicted"/>
<dbReference type="EMBL" id="CADCTO010000689">
    <property type="protein sequence ID" value="CAA9297846.1"/>
    <property type="molecule type" value="Genomic_DNA"/>
</dbReference>
<feature type="compositionally biased region" description="Basic residues" evidence="1">
    <location>
        <begin position="11"/>
        <end position="22"/>
    </location>
</feature>
<evidence type="ECO:0000313" key="2">
    <source>
        <dbReference type="EMBL" id="CAA9297846.1"/>
    </source>
</evidence>
<dbReference type="GO" id="GO:0016706">
    <property type="term" value="F:2-oxoglutarate-dependent dioxygenase activity"/>
    <property type="evidence" value="ECO:0007669"/>
    <property type="project" value="UniProtKB-ARBA"/>
</dbReference>
<dbReference type="PANTHER" id="PTHR20883">
    <property type="entry name" value="PHYTANOYL-COA DIOXYGENASE DOMAIN CONTAINING 1"/>
    <property type="match status" value="1"/>
</dbReference>
<name>A0A6J4K7S9_9BACT</name>
<reference evidence="2" key="1">
    <citation type="submission" date="2020-02" db="EMBL/GenBank/DDBJ databases">
        <authorList>
            <person name="Meier V. D."/>
        </authorList>
    </citation>
    <scope>NUCLEOTIDE SEQUENCE</scope>
    <source>
        <strain evidence="2">AVDCRST_MAG63</strain>
    </source>
</reference>
<protein>
    <recommendedName>
        <fullName evidence="3">Phytanoyl-CoA dioxygenase</fullName>
    </recommendedName>
</protein>
<feature type="region of interest" description="Disordered" evidence="1">
    <location>
        <begin position="1"/>
        <end position="22"/>
    </location>
</feature>
<dbReference type="Pfam" id="PF05721">
    <property type="entry name" value="PhyH"/>
    <property type="match status" value="1"/>
</dbReference>
<dbReference type="PANTHER" id="PTHR20883:SF48">
    <property type="entry name" value="ECTOINE DIOXYGENASE"/>
    <property type="match status" value="1"/>
</dbReference>
<dbReference type="GO" id="GO:0005506">
    <property type="term" value="F:iron ion binding"/>
    <property type="evidence" value="ECO:0007669"/>
    <property type="project" value="UniProtKB-ARBA"/>
</dbReference>
<dbReference type="Gene3D" id="2.60.120.620">
    <property type="entry name" value="q2cbj1_9rhob like domain"/>
    <property type="match status" value="1"/>
</dbReference>
<sequence>MTLGSADRPQSGHHTRSYRIRNNRVHVDPPRTVEVQATPEQVRSLEDEGYLVRERLVRGALLDRLRDAADEVEAEAQKTQGTGGGGGFGGLFVRGLIDRHPAFLDALLKFEPTLSVARAVLGPQVQIHASVLRVSYPEVGDQQVEWHFHQRVVPDPKPAFFYRPAVLDNLIYLDDITPESGPLVVMPRSHHRDEDLPSGDFADKPGQVVVTVPAGSCVTSHSSLWHRALPTLPSGTKRRLIILGYSPVWMKPVDRPSAAGCGGGLTDALKHSKDEETRELLGLSGYY</sequence>